<proteinExistence type="inferred from homology"/>
<keyword evidence="3" id="KW-0326">Glycosidase</keyword>
<keyword evidence="2" id="KW-0378">Hydrolase</keyword>
<feature type="domain" description="Glycosyl hydrolases family 39 N-terminal catalytic" evidence="5">
    <location>
        <begin position="44"/>
        <end position="288"/>
    </location>
</feature>
<dbReference type="Proteomes" id="UP000034607">
    <property type="component" value="Unassembled WGS sequence"/>
</dbReference>
<dbReference type="InterPro" id="IPR051923">
    <property type="entry name" value="Glycosyl_Hydrolase_39"/>
</dbReference>
<evidence type="ECO:0000313" key="7">
    <source>
        <dbReference type="Proteomes" id="UP000034607"/>
    </source>
</evidence>
<dbReference type="InterPro" id="IPR049166">
    <property type="entry name" value="GH39_cat"/>
</dbReference>
<evidence type="ECO:0000256" key="1">
    <source>
        <dbReference type="ARBA" id="ARBA00008875"/>
    </source>
</evidence>
<accession>A0A0G1RHV0</accession>
<comment type="caution">
    <text evidence="6">The sequence shown here is derived from an EMBL/GenBank/DDBJ whole genome shotgun (WGS) entry which is preliminary data.</text>
</comment>
<keyword evidence="4" id="KW-0472">Membrane</keyword>
<dbReference type="Gene3D" id="3.20.20.80">
    <property type="entry name" value="Glycosidases"/>
    <property type="match status" value="1"/>
</dbReference>
<dbReference type="InterPro" id="IPR017853">
    <property type="entry name" value="GH"/>
</dbReference>
<gene>
    <name evidence="6" type="ORF">UX78_C0002G0064</name>
</gene>
<keyword evidence="4" id="KW-0812">Transmembrane</keyword>
<feature type="transmembrane region" description="Helical" evidence="4">
    <location>
        <begin position="7"/>
        <end position="24"/>
    </location>
</feature>
<dbReference type="Pfam" id="PF01229">
    <property type="entry name" value="Glyco_hydro_39"/>
    <property type="match status" value="1"/>
</dbReference>
<name>A0A0G1RHV0_9BACT</name>
<evidence type="ECO:0000256" key="3">
    <source>
        <dbReference type="ARBA" id="ARBA00023295"/>
    </source>
</evidence>
<dbReference type="EMBL" id="LCNM01000002">
    <property type="protein sequence ID" value="KKU56884.1"/>
    <property type="molecule type" value="Genomic_DNA"/>
</dbReference>
<evidence type="ECO:0000256" key="4">
    <source>
        <dbReference type="SAM" id="Phobius"/>
    </source>
</evidence>
<comment type="similarity">
    <text evidence="1">Belongs to the glycosyl hydrolase 39 family.</text>
</comment>
<reference evidence="6 7" key="1">
    <citation type="journal article" date="2015" name="Nature">
        <title>rRNA introns, odd ribosomes, and small enigmatic genomes across a large radiation of phyla.</title>
        <authorList>
            <person name="Brown C.T."/>
            <person name="Hug L.A."/>
            <person name="Thomas B.C."/>
            <person name="Sharon I."/>
            <person name="Castelle C.J."/>
            <person name="Singh A."/>
            <person name="Wilkins M.J."/>
            <person name="Williams K.H."/>
            <person name="Banfield J.F."/>
        </authorList>
    </citation>
    <scope>NUCLEOTIDE SEQUENCE [LARGE SCALE GENOMIC DNA]</scope>
</reference>
<keyword evidence="4" id="KW-1133">Transmembrane helix</keyword>
<dbReference type="AlphaFoldDB" id="A0A0G1RHV0"/>
<dbReference type="GO" id="GO:0004553">
    <property type="term" value="F:hydrolase activity, hydrolyzing O-glycosyl compounds"/>
    <property type="evidence" value="ECO:0007669"/>
    <property type="project" value="TreeGrafter"/>
</dbReference>
<dbReference type="PANTHER" id="PTHR12631:SF10">
    <property type="entry name" value="BETA-XYLOSIDASE-LIKE PROTEIN-RELATED"/>
    <property type="match status" value="1"/>
</dbReference>
<dbReference type="PANTHER" id="PTHR12631">
    <property type="entry name" value="ALPHA-L-IDURONIDASE"/>
    <property type="match status" value="1"/>
</dbReference>
<dbReference type="SUPFAM" id="SSF51445">
    <property type="entry name" value="(Trans)glycosidases"/>
    <property type="match status" value="1"/>
</dbReference>
<evidence type="ECO:0000256" key="2">
    <source>
        <dbReference type="ARBA" id="ARBA00022801"/>
    </source>
</evidence>
<protein>
    <submittedName>
        <fullName evidence="6">Xylann 1,4-beta-xylosidase</fullName>
    </submittedName>
</protein>
<evidence type="ECO:0000259" key="5">
    <source>
        <dbReference type="Pfam" id="PF01229"/>
    </source>
</evidence>
<evidence type="ECO:0000313" key="6">
    <source>
        <dbReference type="EMBL" id="KKU56884.1"/>
    </source>
</evidence>
<sequence>MKNREQTISFIGVVALALLLPGILKLANNAVRYLVGAEGRLAAIAVETDRELGPLPKVWRGLAQGGDNLPGFLDGLEVKVAAVKPAYIRIDHIYDQFGVVSRDSRGLVFNWGSLDKVINKIRETGAIPFLSLSYMPPALAVSDSVSPPRDWNEWALVVQRTIEHYSGEMGIDGVYYEVWNEPDLFGKWKMGGGKDYRNLYLYAARGAAAASQVKQFKLGGPGTTGLYPNWINNFFPYILKNKIRLDFFSWHRYDLDVGRYSDDIAKADRWIEGHPYFSQVEKIITEMAPRSEAGGANDTAVGAAHLVAVSRELMFKAKSGFSFAVSGQWGLVGKPRYQALVLLSTLGDQRLSVTGEGSWVRAIGAKKDGVYRVILTNYDPKGSHSEVVPVSFLGLVPSDYRLRTTILGTGTTTAEIASPGAMLQKEVAMQPNSVVLLELEVK</sequence>
<organism evidence="6 7">
    <name type="scientific">Candidatus Amesbacteria bacterium GW2011_GWA2_47_11</name>
    <dbReference type="NCBI Taxonomy" id="1618357"/>
    <lineage>
        <taxon>Bacteria</taxon>
        <taxon>Candidatus Amesiibacteriota</taxon>
    </lineage>
</organism>